<dbReference type="PANTHER" id="PTHR45809:SF3">
    <property type="entry name" value="VIRAL IAP-ASSOCIATED FACTOR HOMOLOG"/>
    <property type="match status" value="1"/>
</dbReference>
<organism evidence="4 5">
    <name type="scientific">Ceraceosorus bombacis</name>
    <dbReference type="NCBI Taxonomy" id="401625"/>
    <lineage>
        <taxon>Eukaryota</taxon>
        <taxon>Fungi</taxon>
        <taxon>Dikarya</taxon>
        <taxon>Basidiomycota</taxon>
        <taxon>Ustilaginomycotina</taxon>
        <taxon>Exobasidiomycetes</taxon>
        <taxon>Ceraceosorales</taxon>
        <taxon>Ceraceosoraceae</taxon>
        <taxon>Ceraceosorus</taxon>
    </lineage>
</organism>
<dbReference type="Proteomes" id="UP000054845">
    <property type="component" value="Unassembled WGS sequence"/>
</dbReference>
<dbReference type="OrthoDB" id="45518at2759"/>
<evidence type="ECO:0000313" key="5">
    <source>
        <dbReference type="Proteomes" id="UP000054845"/>
    </source>
</evidence>
<evidence type="ECO:0000259" key="3">
    <source>
        <dbReference type="Pfam" id="PF02114"/>
    </source>
</evidence>
<feature type="domain" description="Phosducin" evidence="3">
    <location>
        <begin position="151"/>
        <end position="226"/>
    </location>
</feature>
<sequence length="317" mass="35533">MYADVDPTQDTEFHDALRKHGIIPPKPPSRSPSPELPSESERRNAKLHALPIHSLQHHLDTALDSHDAQQVEEIQFILRQRAKAELRQKKRNRFGRVYPIQRPDYTREITEASKVEIDEEQSDEDEGDEEEREQIGRGLNGNSAQGDPAKRKGTGVVCFLYKDGMPTCELLKGYLNTLAERYPATKFVSIVGAKCIPNYPDKNLPTLLIYRNGELHRQMIGLRPEIGLSGMDTKLEDIELVLTAVGALDRPPLSSQPAQGREEDTSDSDDSSEENKTKAKSIRNATGRGTGMLGAPTDRRPSAKTQEEEDAELDWDL</sequence>
<feature type="compositionally biased region" description="Pro residues" evidence="2">
    <location>
        <begin position="24"/>
        <end position="35"/>
    </location>
</feature>
<keyword evidence="5" id="KW-1185">Reference proteome</keyword>
<dbReference type="Gene3D" id="3.40.30.10">
    <property type="entry name" value="Glutaredoxin"/>
    <property type="match status" value="1"/>
</dbReference>
<dbReference type="AlphaFoldDB" id="A0A0P1BFJ9"/>
<dbReference type="EMBL" id="CCYA01000247">
    <property type="protein sequence ID" value="CEH14681.1"/>
    <property type="molecule type" value="Genomic_DNA"/>
</dbReference>
<feature type="region of interest" description="Disordered" evidence="2">
    <location>
        <begin position="1"/>
        <end position="46"/>
    </location>
</feature>
<comment type="similarity">
    <text evidence="1">Belongs to the phosducin family.</text>
</comment>
<proteinExistence type="inferred from homology"/>
<dbReference type="PANTHER" id="PTHR45809">
    <property type="entry name" value="VIRAL IAP-ASSOCIATED FACTOR HOMOLOG"/>
    <property type="match status" value="1"/>
</dbReference>
<feature type="compositionally biased region" description="Acidic residues" evidence="2">
    <location>
        <begin position="117"/>
        <end position="132"/>
    </location>
</feature>
<reference evidence="4 5" key="1">
    <citation type="submission" date="2014-09" db="EMBL/GenBank/DDBJ databases">
        <authorList>
            <person name="Magalhaes I.L.F."/>
            <person name="Oliveira U."/>
            <person name="Santos F.R."/>
            <person name="Vidigal T.H.D.A."/>
            <person name="Brescovit A.D."/>
            <person name="Santos A.J."/>
        </authorList>
    </citation>
    <scope>NUCLEOTIDE SEQUENCE [LARGE SCALE GENOMIC DNA]</scope>
</reference>
<feature type="region of interest" description="Disordered" evidence="2">
    <location>
        <begin position="109"/>
        <end position="151"/>
    </location>
</feature>
<evidence type="ECO:0000256" key="1">
    <source>
        <dbReference type="ARBA" id="ARBA00009686"/>
    </source>
</evidence>
<evidence type="ECO:0000313" key="4">
    <source>
        <dbReference type="EMBL" id="CEH14681.1"/>
    </source>
</evidence>
<dbReference type="SUPFAM" id="SSF52833">
    <property type="entry name" value="Thioredoxin-like"/>
    <property type="match status" value="1"/>
</dbReference>
<name>A0A0P1BFJ9_9BASI</name>
<dbReference type="InterPro" id="IPR024253">
    <property type="entry name" value="Phosducin_thioredoxin-like_dom"/>
</dbReference>
<dbReference type="GO" id="GO:0005737">
    <property type="term" value="C:cytoplasm"/>
    <property type="evidence" value="ECO:0007669"/>
    <property type="project" value="TreeGrafter"/>
</dbReference>
<feature type="region of interest" description="Disordered" evidence="2">
    <location>
        <begin position="249"/>
        <end position="317"/>
    </location>
</feature>
<dbReference type="Pfam" id="PF02114">
    <property type="entry name" value="Phosducin"/>
    <property type="match status" value="1"/>
</dbReference>
<evidence type="ECO:0000256" key="2">
    <source>
        <dbReference type="SAM" id="MobiDB-lite"/>
    </source>
</evidence>
<dbReference type="InterPro" id="IPR036249">
    <property type="entry name" value="Thioredoxin-like_sf"/>
</dbReference>
<dbReference type="STRING" id="401625.A0A0P1BFJ9"/>
<protein>
    <submittedName>
        <fullName evidence="4">Conserved phosducin-like protein</fullName>
    </submittedName>
</protein>
<dbReference type="GO" id="GO:0006457">
    <property type="term" value="P:protein folding"/>
    <property type="evidence" value="ECO:0007669"/>
    <property type="project" value="TreeGrafter"/>
</dbReference>
<accession>A0A0P1BFJ9</accession>
<feature type="compositionally biased region" description="Acidic residues" evidence="2">
    <location>
        <begin position="307"/>
        <end position="317"/>
    </location>
</feature>
<dbReference type="InterPro" id="IPR051498">
    <property type="entry name" value="Phosducin-like_chap/apop_reg"/>
</dbReference>